<dbReference type="Proteomes" id="UP000033200">
    <property type="component" value="Plasmid STP2"/>
</dbReference>
<feature type="compositionally biased region" description="Basic and acidic residues" evidence="3">
    <location>
        <begin position="37"/>
        <end position="55"/>
    </location>
</feature>
<evidence type="ECO:0000259" key="5">
    <source>
        <dbReference type="Pfam" id="PF25893"/>
    </source>
</evidence>
<dbReference type="SUPFAM" id="SSF111369">
    <property type="entry name" value="HlyD-like secretion proteins"/>
    <property type="match status" value="1"/>
</dbReference>
<feature type="domain" description="CzcB-like alpha-helical hairpin" evidence="5">
    <location>
        <begin position="135"/>
        <end position="193"/>
    </location>
</feature>
<dbReference type="AlphaFoldDB" id="A0A097ELR4"/>
<evidence type="ECO:0000313" key="9">
    <source>
        <dbReference type="EMBL" id="AIT08510.1"/>
    </source>
</evidence>
<evidence type="ECO:0000256" key="2">
    <source>
        <dbReference type="ARBA" id="ARBA00022448"/>
    </source>
</evidence>
<evidence type="ECO:0000256" key="4">
    <source>
        <dbReference type="SAM" id="SignalP"/>
    </source>
</evidence>
<dbReference type="Pfam" id="PF25975">
    <property type="entry name" value="CzcB_C"/>
    <property type="match status" value="1"/>
</dbReference>
<dbReference type="GO" id="GO:0022857">
    <property type="term" value="F:transmembrane transporter activity"/>
    <property type="evidence" value="ECO:0007669"/>
    <property type="project" value="InterPro"/>
</dbReference>
<feature type="region of interest" description="Disordered" evidence="3">
    <location>
        <begin position="30"/>
        <end position="55"/>
    </location>
</feature>
<dbReference type="HOGENOM" id="CLU_018816_13_0_5"/>
<name>A0A097ELR4_9SPHN</name>
<evidence type="ECO:0000313" key="10">
    <source>
        <dbReference type="Proteomes" id="UP000033200"/>
    </source>
</evidence>
<feature type="domain" description="CusB-like beta-barrel" evidence="6">
    <location>
        <begin position="243"/>
        <end position="307"/>
    </location>
</feature>
<feature type="signal peptide" evidence="4">
    <location>
        <begin position="1"/>
        <end position="20"/>
    </location>
</feature>
<evidence type="ECO:0000259" key="7">
    <source>
        <dbReference type="Pfam" id="PF25973"/>
    </source>
</evidence>
<proteinExistence type="inferred from homology"/>
<feature type="domain" description="CzcB-like C-terminal circularly permuted SH3-like" evidence="8">
    <location>
        <begin position="320"/>
        <end position="380"/>
    </location>
</feature>
<dbReference type="InterPro" id="IPR058647">
    <property type="entry name" value="BSH_CzcB-like"/>
</dbReference>
<dbReference type="Pfam" id="PF25954">
    <property type="entry name" value="Beta-barrel_RND_2"/>
    <property type="match status" value="1"/>
</dbReference>
<feature type="domain" description="CzcB-like barrel-sandwich hybrid" evidence="7">
    <location>
        <begin position="97"/>
        <end position="236"/>
    </location>
</feature>
<keyword evidence="2" id="KW-0813">Transport</keyword>
<comment type="similarity">
    <text evidence="1">Belongs to the membrane fusion protein (MFP) (TC 8.A.1) family.</text>
</comment>
<gene>
    <name evidence="9" type="ORF">MC45_18440</name>
</gene>
<dbReference type="GO" id="GO:0060003">
    <property type="term" value="P:copper ion export"/>
    <property type="evidence" value="ECO:0007669"/>
    <property type="project" value="TreeGrafter"/>
</dbReference>
<dbReference type="Pfam" id="PF25893">
    <property type="entry name" value="HH_CzcB"/>
    <property type="match status" value="1"/>
</dbReference>
<accession>A0A097ELR4</accession>
<dbReference type="GO" id="GO:0016020">
    <property type="term" value="C:membrane"/>
    <property type="evidence" value="ECO:0007669"/>
    <property type="project" value="InterPro"/>
</dbReference>
<dbReference type="PANTHER" id="PTHR30097:SF4">
    <property type="entry name" value="SLR6042 PROTEIN"/>
    <property type="match status" value="1"/>
</dbReference>
<dbReference type="NCBIfam" id="TIGR01730">
    <property type="entry name" value="RND_mfp"/>
    <property type="match status" value="1"/>
</dbReference>
<dbReference type="InterPro" id="IPR051909">
    <property type="entry name" value="MFP_Cation_Efflux"/>
</dbReference>
<dbReference type="PANTHER" id="PTHR30097">
    <property type="entry name" value="CATION EFFLUX SYSTEM PROTEIN CUSB"/>
    <property type="match status" value="1"/>
</dbReference>
<sequence length="392" mass="40272">MTKTGARVVLSALLPLTLLACGGGGEKKADNMAGMEGMEKGEGEKGEAGKPADKDAVSLSAQQIADAGIEVGRPAIGGVAGAIELLALVQGDPQGVQVVSATIGGRVVSLTRNLGQSVRRGDALAIIESREAASLNAEIEAARARSALAQSNLRREQRLFAERVSPEQDLIAARTAATEANIAVRLAQQQLSATGGSGGALNRVAIRSPLSGQIIARSATLGQTVAADGELYRVANLSRVTIAASLSPADAGKVKPGTRVEVTSAGRRQEGRVTFVSPALDETTRLVQVIASLDNAGGTWRVGEPVTASILLPSIGDHSITVPSTAVQSVENKMVVFVRTPSGFKAVPVQAGRRNGDQVVITSGLTGSERIATTNSFTLKAELGKGGEMDMD</sequence>
<keyword evidence="9" id="KW-0614">Plasmid</keyword>
<dbReference type="Gene3D" id="2.40.30.170">
    <property type="match status" value="1"/>
</dbReference>
<dbReference type="FunFam" id="2.40.420.20:FF:000006">
    <property type="entry name" value="RND family efflux transporter MFP subunit"/>
    <property type="match status" value="1"/>
</dbReference>
<protein>
    <submittedName>
        <fullName evidence="9">Hemolysin D</fullName>
    </submittedName>
</protein>
<dbReference type="Gene3D" id="2.40.420.20">
    <property type="match status" value="1"/>
</dbReference>
<dbReference type="Pfam" id="PF25973">
    <property type="entry name" value="BSH_CzcB"/>
    <property type="match status" value="1"/>
</dbReference>
<dbReference type="EMBL" id="CP009573">
    <property type="protein sequence ID" value="AIT08510.1"/>
    <property type="molecule type" value="Genomic_DNA"/>
</dbReference>
<dbReference type="InterPro" id="IPR058648">
    <property type="entry name" value="HH_CzcB-like"/>
</dbReference>
<dbReference type="GO" id="GO:0046914">
    <property type="term" value="F:transition metal ion binding"/>
    <property type="evidence" value="ECO:0007669"/>
    <property type="project" value="TreeGrafter"/>
</dbReference>
<dbReference type="GO" id="GO:0030288">
    <property type="term" value="C:outer membrane-bounded periplasmic space"/>
    <property type="evidence" value="ECO:0007669"/>
    <property type="project" value="TreeGrafter"/>
</dbReference>
<dbReference type="Gene3D" id="2.40.50.100">
    <property type="match status" value="1"/>
</dbReference>
<feature type="chain" id="PRO_5001929900" evidence="4">
    <location>
        <begin position="21"/>
        <end position="392"/>
    </location>
</feature>
<dbReference type="GO" id="GO:0015679">
    <property type="term" value="P:plasma membrane copper ion transport"/>
    <property type="evidence" value="ECO:0007669"/>
    <property type="project" value="TreeGrafter"/>
</dbReference>
<dbReference type="PROSITE" id="PS51257">
    <property type="entry name" value="PROKAR_LIPOPROTEIN"/>
    <property type="match status" value="1"/>
</dbReference>
<organism evidence="9 10">
    <name type="scientific">Sphingomonas taxi</name>
    <dbReference type="NCBI Taxonomy" id="1549858"/>
    <lineage>
        <taxon>Bacteria</taxon>
        <taxon>Pseudomonadati</taxon>
        <taxon>Pseudomonadota</taxon>
        <taxon>Alphaproteobacteria</taxon>
        <taxon>Sphingomonadales</taxon>
        <taxon>Sphingomonadaceae</taxon>
        <taxon>Sphingomonas</taxon>
    </lineage>
</organism>
<dbReference type="InterPro" id="IPR058792">
    <property type="entry name" value="Beta-barrel_RND_2"/>
</dbReference>
<keyword evidence="4" id="KW-0732">Signal</keyword>
<reference evidence="9 10" key="1">
    <citation type="submission" date="2014-09" db="EMBL/GenBank/DDBJ databases">
        <title>Using Illumina technology Improving SMRT sequencing Genome Assembly by RASTools.</title>
        <authorList>
            <person name="Zhou Y."/>
            <person name="Ma T."/>
            <person name="Liu T."/>
        </authorList>
    </citation>
    <scope>NUCLEOTIDE SEQUENCE [LARGE SCALE GENOMIC DNA]</scope>
    <source>
        <strain evidence="9 10">ATCC 55669</strain>
        <plasmid evidence="10">Plasmid STP2</plasmid>
    </source>
</reference>
<dbReference type="KEGG" id="stax:MC45_18440"/>
<dbReference type="InterPro" id="IPR058649">
    <property type="entry name" value="CzcB_C"/>
</dbReference>
<evidence type="ECO:0000259" key="6">
    <source>
        <dbReference type="Pfam" id="PF25954"/>
    </source>
</evidence>
<evidence type="ECO:0000256" key="3">
    <source>
        <dbReference type="SAM" id="MobiDB-lite"/>
    </source>
</evidence>
<dbReference type="eggNOG" id="COG0845">
    <property type="taxonomic scope" value="Bacteria"/>
</dbReference>
<evidence type="ECO:0000259" key="8">
    <source>
        <dbReference type="Pfam" id="PF25975"/>
    </source>
</evidence>
<evidence type="ECO:0000256" key="1">
    <source>
        <dbReference type="ARBA" id="ARBA00009477"/>
    </source>
</evidence>
<keyword evidence="10" id="KW-1185">Reference proteome</keyword>
<dbReference type="InterPro" id="IPR006143">
    <property type="entry name" value="RND_pump_MFP"/>
</dbReference>
<geneLocation type="plasmid" evidence="9 10">
    <name>STP2</name>
</geneLocation>